<dbReference type="PANTHER" id="PTHR30309:SF0">
    <property type="entry name" value="GLYCEROL-3-PHOSPHATE ACYLTRANSFERASE-RELATED"/>
    <property type="match status" value="1"/>
</dbReference>
<dbReference type="HAMAP" id="MF_01043">
    <property type="entry name" value="PlsY"/>
    <property type="match status" value="1"/>
</dbReference>
<dbReference type="EMBL" id="DRND01000189">
    <property type="protein sequence ID" value="HFC46689.1"/>
    <property type="molecule type" value="Genomic_DNA"/>
</dbReference>
<comment type="function">
    <text evidence="10">Catalyzes the transfer of an acyl group from acyl-phosphate (acyl-PO(4)) to glycerol-3-phosphate (G3P) to form lysophosphatidic acid (LPA). This enzyme utilizes acyl-phosphate as fatty acyl donor, but not acyl-CoA or acyl-ACP.</text>
</comment>
<evidence type="ECO:0000256" key="10">
    <source>
        <dbReference type="HAMAP-Rule" id="MF_01043"/>
    </source>
</evidence>
<evidence type="ECO:0000256" key="5">
    <source>
        <dbReference type="ARBA" id="ARBA00022989"/>
    </source>
</evidence>
<evidence type="ECO:0000256" key="2">
    <source>
        <dbReference type="ARBA" id="ARBA00022516"/>
    </source>
</evidence>
<dbReference type="Pfam" id="PF02660">
    <property type="entry name" value="G3P_acyltransf"/>
    <property type="match status" value="1"/>
</dbReference>
<evidence type="ECO:0000313" key="11">
    <source>
        <dbReference type="EMBL" id="HFC46689.1"/>
    </source>
</evidence>
<dbReference type="AlphaFoldDB" id="A0A7V2SY03"/>
<feature type="transmembrane region" description="Helical" evidence="10">
    <location>
        <begin position="82"/>
        <end position="102"/>
    </location>
</feature>
<keyword evidence="7 10" id="KW-0472">Membrane</keyword>
<dbReference type="GO" id="GO:0008654">
    <property type="term" value="P:phospholipid biosynthetic process"/>
    <property type="evidence" value="ECO:0007669"/>
    <property type="project" value="UniProtKB-UniRule"/>
</dbReference>
<keyword evidence="6 10" id="KW-0443">Lipid metabolism</keyword>
<keyword evidence="5 10" id="KW-1133">Transmembrane helix</keyword>
<dbReference type="NCBIfam" id="TIGR00023">
    <property type="entry name" value="glycerol-3-phosphate 1-O-acyltransferase PlsY"/>
    <property type="match status" value="1"/>
</dbReference>
<keyword evidence="8 10" id="KW-0594">Phospholipid biosynthesis</keyword>
<comment type="catalytic activity">
    <reaction evidence="10">
        <text>an acyl phosphate + sn-glycerol 3-phosphate = a 1-acyl-sn-glycero-3-phosphate + phosphate</text>
        <dbReference type="Rhea" id="RHEA:34075"/>
        <dbReference type="ChEBI" id="CHEBI:43474"/>
        <dbReference type="ChEBI" id="CHEBI:57597"/>
        <dbReference type="ChEBI" id="CHEBI:57970"/>
        <dbReference type="ChEBI" id="CHEBI:59918"/>
        <dbReference type="EC" id="2.3.1.275"/>
    </reaction>
</comment>
<name>A0A7V2SY03_9BACT</name>
<evidence type="ECO:0000256" key="1">
    <source>
        <dbReference type="ARBA" id="ARBA00022475"/>
    </source>
</evidence>
<proteinExistence type="inferred from homology"/>
<gene>
    <name evidence="10 11" type="primary">plsY</name>
    <name evidence="11" type="ORF">ENJ63_02275</name>
</gene>
<dbReference type="GO" id="GO:0043772">
    <property type="term" value="F:acyl-phosphate glycerol-3-phosphate acyltransferase activity"/>
    <property type="evidence" value="ECO:0007669"/>
    <property type="project" value="UniProtKB-UniRule"/>
</dbReference>
<evidence type="ECO:0000256" key="8">
    <source>
        <dbReference type="ARBA" id="ARBA00023209"/>
    </source>
</evidence>
<keyword evidence="11" id="KW-0012">Acyltransferase</keyword>
<comment type="caution">
    <text evidence="11">The sequence shown here is derived from an EMBL/GenBank/DDBJ whole genome shotgun (WGS) entry which is preliminary data.</text>
</comment>
<dbReference type="PANTHER" id="PTHR30309">
    <property type="entry name" value="INNER MEMBRANE PROTEIN YGIH"/>
    <property type="match status" value="1"/>
</dbReference>
<evidence type="ECO:0000256" key="3">
    <source>
        <dbReference type="ARBA" id="ARBA00022679"/>
    </source>
</evidence>
<comment type="subunit">
    <text evidence="10">Probably interacts with PlsX.</text>
</comment>
<feature type="transmembrane region" description="Helical" evidence="10">
    <location>
        <begin position="53"/>
        <end position="76"/>
    </location>
</feature>
<evidence type="ECO:0000256" key="6">
    <source>
        <dbReference type="ARBA" id="ARBA00023098"/>
    </source>
</evidence>
<dbReference type="SMART" id="SM01207">
    <property type="entry name" value="G3P_acyltransf"/>
    <property type="match status" value="1"/>
</dbReference>
<keyword evidence="2 10" id="KW-0444">Lipid biosynthesis</keyword>
<protein>
    <recommendedName>
        <fullName evidence="10">Glycerol-3-phosphate acyltransferase</fullName>
    </recommendedName>
    <alternativeName>
        <fullName evidence="10">Acyl-PO4 G3P acyltransferase</fullName>
    </alternativeName>
    <alternativeName>
        <fullName evidence="10">Acyl-phosphate--glycerol-3-phosphate acyltransferase</fullName>
    </alternativeName>
    <alternativeName>
        <fullName evidence="10">G3P acyltransferase</fullName>
        <shortName evidence="10">GPAT</shortName>
        <ecNumber evidence="10">2.3.1.275</ecNumber>
    </alternativeName>
    <alternativeName>
        <fullName evidence="10">Lysophosphatidic acid synthase</fullName>
        <shortName evidence="10">LPA synthase</shortName>
    </alternativeName>
</protein>
<feature type="transmembrane region" description="Helical" evidence="10">
    <location>
        <begin position="6"/>
        <end position="25"/>
    </location>
</feature>
<comment type="similarity">
    <text evidence="10">Belongs to the PlsY family.</text>
</comment>
<reference evidence="11" key="1">
    <citation type="journal article" date="2020" name="mSystems">
        <title>Genome- and Community-Level Interaction Insights into Carbon Utilization and Element Cycling Functions of Hydrothermarchaeota in Hydrothermal Sediment.</title>
        <authorList>
            <person name="Zhou Z."/>
            <person name="Liu Y."/>
            <person name="Xu W."/>
            <person name="Pan J."/>
            <person name="Luo Z.H."/>
            <person name="Li M."/>
        </authorList>
    </citation>
    <scope>NUCLEOTIDE SEQUENCE [LARGE SCALE GENOMIC DNA]</scope>
    <source>
        <strain evidence="11">HyVt-503</strain>
    </source>
</reference>
<feature type="transmembrane region" description="Helical" evidence="10">
    <location>
        <begin position="155"/>
        <end position="179"/>
    </location>
</feature>
<dbReference type="Proteomes" id="UP000885797">
    <property type="component" value="Unassembled WGS sequence"/>
</dbReference>
<comment type="subcellular location">
    <subcellularLocation>
        <location evidence="10">Cell membrane</location>
        <topology evidence="10">Multi-pass membrane protein</topology>
    </subcellularLocation>
</comment>
<comment type="pathway">
    <text evidence="10">Lipid metabolism; phospholipid metabolism.</text>
</comment>
<keyword evidence="4 10" id="KW-0812">Transmembrane</keyword>
<sequence length="196" mass="20692">MGTSGLFWVMAAYCVGAVPFGLLIARLKGIDIRKEGSGNIGATNVARVIGKGYGALTLLLDFLKGFLPTFLYLVIHGNSGESAMPGLIGLAAVAGHCFSIFLKGRGGKGVATATGVILAISPASFLGALLVFVLGARLSGFVSVGSLLASFSAPIFFHFFGQDPFIEPFFWLITLVIWIQHRSNIKRLLSGNEIKV</sequence>
<dbReference type="UniPathway" id="UPA00085"/>
<dbReference type="EC" id="2.3.1.275" evidence="10"/>
<dbReference type="InterPro" id="IPR003811">
    <property type="entry name" value="G3P_acylTferase_PlsY"/>
</dbReference>
<keyword evidence="3 10" id="KW-0808">Transferase</keyword>
<evidence type="ECO:0000256" key="7">
    <source>
        <dbReference type="ARBA" id="ARBA00023136"/>
    </source>
</evidence>
<keyword evidence="9 10" id="KW-1208">Phospholipid metabolism</keyword>
<evidence type="ECO:0000256" key="4">
    <source>
        <dbReference type="ARBA" id="ARBA00022692"/>
    </source>
</evidence>
<feature type="transmembrane region" description="Helical" evidence="10">
    <location>
        <begin position="109"/>
        <end position="135"/>
    </location>
</feature>
<dbReference type="GO" id="GO:0005886">
    <property type="term" value="C:plasma membrane"/>
    <property type="evidence" value="ECO:0007669"/>
    <property type="project" value="UniProtKB-SubCell"/>
</dbReference>
<evidence type="ECO:0000256" key="9">
    <source>
        <dbReference type="ARBA" id="ARBA00023264"/>
    </source>
</evidence>
<keyword evidence="1 10" id="KW-1003">Cell membrane</keyword>
<accession>A0A7V2SY03</accession>
<organism evidence="11">
    <name type="scientific">Dissulfuribacter thermophilus</name>
    <dbReference type="NCBI Taxonomy" id="1156395"/>
    <lineage>
        <taxon>Bacteria</taxon>
        <taxon>Pseudomonadati</taxon>
        <taxon>Thermodesulfobacteriota</taxon>
        <taxon>Dissulfuribacteria</taxon>
        <taxon>Dissulfuribacterales</taxon>
        <taxon>Dissulfuribacteraceae</taxon>
        <taxon>Dissulfuribacter</taxon>
    </lineage>
</organism>